<keyword evidence="5" id="KW-1185">Reference proteome</keyword>
<dbReference type="KEGG" id="ggr:HKW67_18390"/>
<dbReference type="RefSeq" id="WP_171226772.1">
    <property type="nucleotide sequence ID" value="NZ_CP053085.1"/>
</dbReference>
<dbReference type="InterPro" id="IPR014755">
    <property type="entry name" value="Cu-Rt/internalin_Ig-like"/>
</dbReference>
<reference evidence="4 5" key="1">
    <citation type="submission" date="2020-05" db="EMBL/GenBank/DDBJ databases">
        <title>Complete genome sequence of Gemmatimonas greenlandica TET16.</title>
        <authorList>
            <person name="Zeng Y."/>
        </authorList>
    </citation>
    <scope>NUCLEOTIDE SEQUENCE [LARGE SCALE GENOMIC DNA]</scope>
    <source>
        <strain evidence="4 5">TET16</strain>
    </source>
</reference>
<dbReference type="EMBL" id="CP053085">
    <property type="protein sequence ID" value="QJR37338.1"/>
    <property type="molecule type" value="Genomic_DNA"/>
</dbReference>
<name>A0A6M4IT92_9BACT</name>
<organism evidence="4 5">
    <name type="scientific">Gemmatimonas groenlandica</name>
    <dbReference type="NCBI Taxonomy" id="2732249"/>
    <lineage>
        <taxon>Bacteria</taxon>
        <taxon>Pseudomonadati</taxon>
        <taxon>Gemmatimonadota</taxon>
        <taxon>Gemmatimonadia</taxon>
        <taxon>Gemmatimonadales</taxon>
        <taxon>Gemmatimonadaceae</taxon>
        <taxon>Gemmatimonas</taxon>
    </lineage>
</organism>
<dbReference type="InterPro" id="IPR003961">
    <property type="entry name" value="FN3_dom"/>
</dbReference>
<dbReference type="InterPro" id="IPR013783">
    <property type="entry name" value="Ig-like_fold"/>
</dbReference>
<evidence type="ECO:0000259" key="3">
    <source>
        <dbReference type="PROSITE" id="PS50853"/>
    </source>
</evidence>
<proteinExistence type="predicted"/>
<dbReference type="SUPFAM" id="SSF49265">
    <property type="entry name" value="Fibronectin type III"/>
    <property type="match status" value="1"/>
</dbReference>
<sequence>MIARARAVRWMRAVGALAAVACSGDPSGPVAPSAPTGVTVTLTSLTSVRVDWTANPARESVKSYAVLRNGAKVGDVTVPTYTDFGLEELKTYTYTVIAQGSGSAQSAPSPVTTQSTFTLPDLTGPTVVSSVPATNALNVAIAAPITVTVSEALDASTLVSANLILRAVGSSQNLAGTVSYTAGAKAFTFTPSVPLTPSTAYTFDVTTAIKDGAGNRLLVAYRASFTTAAPIDATAPTVLAFAPVAGAVDVPVRATVTATFSEEMNAASISATSMTLAPTAGGANVAATVSYAAGTRIATLAPTAPLAASTSYTARMSTAATDLAGNGLASVATTQFVTSAPVDESAPTVTAVSPVNGAANVPIASAITVTFSEAMNATTITASTLSLTRAPGAVAVPAAVEFSPATNRATLTPSTPLTLGSTYTLTVTTAVRDLSGNPLAAPFTSQFTAIGADIVSPTVTATFPANGAANVDPASTLTATFSETMNVASLTAAAFVLRTTTGGTAIAGAVTYNVATRTLSFAPAARLAGNTGYTATITTAARDSAGNALAAARDVSFTTAATTDDTPPRIASSVPAENAAAIDIATAISVRFNEAMNAATLTTGVITLRVANTTESIAGSLTYDAATTTLTFRPASPLEYVTTYTVSVSANARDLAGNRFEATSFNFQTRPAPARVVSFTPPDRSVDAAVNGPVSVTFSLPMLASTVNGSTFFVRNRNTAELVPGTVSYNSATRTASFTPSSALNNNNGYVATVTTGVADVNGQTLPAQVQSCFTPVPGSVAPVTMTGFWSGESACSDVHWHVRLVQTGNTIALASPSGCAATAGDCQLSALNTDGVLALGGQSIVQVASVTGTVSGNVVEFTITTANGLTFAFTGAFAANPSAQPNSWIIGRISGATLAAVGITFEKQRP</sequence>
<dbReference type="PROSITE" id="PS50853">
    <property type="entry name" value="FN3"/>
    <property type="match status" value="1"/>
</dbReference>
<evidence type="ECO:0000313" key="4">
    <source>
        <dbReference type="EMBL" id="QJR37338.1"/>
    </source>
</evidence>
<dbReference type="Pfam" id="PF13205">
    <property type="entry name" value="Big_5"/>
    <property type="match status" value="6"/>
</dbReference>
<dbReference type="Gene3D" id="2.60.40.1220">
    <property type="match status" value="6"/>
</dbReference>
<feature type="domain" description="Fibronectin type-III" evidence="3">
    <location>
        <begin position="34"/>
        <end position="121"/>
    </location>
</feature>
<dbReference type="CDD" id="cd00063">
    <property type="entry name" value="FN3"/>
    <property type="match status" value="1"/>
</dbReference>
<evidence type="ECO:0000313" key="5">
    <source>
        <dbReference type="Proteomes" id="UP000500938"/>
    </source>
</evidence>
<feature type="chain" id="PRO_5026986524" description="Fibronectin type-III domain-containing protein" evidence="2">
    <location>
        <begin position="19"/>
        <end position="911"/>
    </location>
</feature>
<dbReference type="Proteomes" id="UP000500938">
    <property type="component" value="Chromosome"/>
</dbReference>
<dbReference type="SMART" id="SM00060">
    <property type="entry name" value="FN3"/>
    <property type="match status" value="2"/>
</dbReference>
<dbReference type="InterPro" id="IPR036116">
    <property type="entry name" value="FN3_sf"/>
</dbReference>
<protein>
    <recommendedName>
        <fullName evidence="3">Fibronectin type-III domain-containing protein</fullName>
    </recommendedName>
</protein>
<dbReference type="AlphaFoldDB" id="A0A6M4IT92"/>
<feature type="signal peptide" evidence="2">
    <location>
        <begin position="1"/>
        <end position="18"/>
    </location>
</feature>
<dbReference type="Gene3D" id="2.60.40.10">
    <property type="entry name" value="Immunoglobulins"/>
    <property type="match status" value="1"/>
</dbReference>
<keyword evidence="1 2" id="KW-0732">Signal</keyword>
<accession>A0A6M4IT92</accession>
<evidence type="ECO:0000256" key="2">
    <source>
        <dbReference type="SAM" id="SignalP"/>
    </source>
</evidence>
<evidence type="ECO:0000256" key="1">
    <source>
        <dbReference type="ARBA" id="ARBA00022729"/>
    </source>
</evidence>
<dbReference type="InterPro" id="IPR032812">
    <property type="entry name" value="SbsA_Ig"/>
</dbReference>
<gene>
    <name evidence="4" type="ORF">HKW67_18390</name>
</gene>